<dbReference type="VEuPathDB" id="FungiDB:ASPZODRAFT_17422"/>
<reference evidence="3" key="1">
    <citation type="journal article" date="2017" name="Genome Biol.">
        <title>Comparative genomics reveals high biological diversity and specific adaptations in the industrially and medically important fungal genus Aspergillus.</title>
        <authorList>
            <person name="de Vries R.P."/>
            <person name="Riley R."/>
            <person name="Wiebenga A."/>
            <person name="Aguilar-Osorio G."/>
            <person name="Amillis S."/>
            <person name="Uchima C.A."/>
            <person name="Anderluh G."/>
            <person name="Asadollahi M."/>
            <person name="Askin M."/>
            <person name="Barry K."/>
            <person name="Battaglia E."/>
            <person name="Bayram O."/>
            <person name="Benocci T."/>
            <person name="Braus-Stromeyer S.A."/>
            <person name="Caldana C."/>
            <person name="Canovas D."/>
            <person name="Cerqueira G.C."/>
            <person name="Chen F."/>
            <person name="Chen W."/>
            <person name="Choi C."/>
            <person name="Clum A."/>
            <person name="Dos Santos R.A."/>
            <person name="Damasio A.R."/>
            <person name="Diallinas G."/>
            <person name="Emri T."/>
            <person name="Fekete E."/>
            <person name="Flipphi M."/>
            <person name="Freyberg S."/>
            <person name="Gallo A."/>
            <person name="Gournas C."/>
            <person name="Habgood R."/>
            <person name="Hainaut M."/>
            <person name="Harispe M.L."/>
            <person name="Henrissat B."/>
            <person name="Hilden K.S."/>
            <person name="Hope R."/>
            <person name="Hossain A."/>
            <person name="Karabika E."/>
            <person name="Karaffa L."/>
            <person name="Karanyi Z."/>
            <person name="Krasevec N."/>
            <person name="Kuo A."/>
            <person name="Kusch H."/>
            <person name="LaButti K."/>
            <person name="Lagendijk E.L."/>
            <person name="Lapidus A."/>
            <person name="Levasseur A."/>
            <person name="Lindquist E."/>
            <person name="Lipzen A."/>
            <person name="Logrieco A.F."/>
            <person name="MacCabe A."/>
            <person name="Maekelae M.R."/>
            <person name="Malavazi I."/>
            <person name="Melin P."/>
            <person name="Meyer V."/>
            <person name="Mielnichuk N."/>
            <person name="Miskei M."/>
            <person name="Molnar A.P."/>
            <person name="Mule G."/>
            <person name="Ngan C.Y."/>
            <person name="Orejas M."/>
            <person name="Orosz E."/>
            <person name="Ouedraogo J.P."/>
            <person name="Overkamp K.M."/>
            <person name="Park H.-S."/>
            <person name="Perrone G."/>
            <person name="Piumi F."/>
            <person name="Punt P.J."/>
            <person name="Ram A.F."/>
            <person name="Ramon A."/>
            <person name="Rauscher S."/>
            <person name="Record E."/>
            <person name="Riano-Pachon D.M."/>
            <person name="Robert V."/>
            <person name="Roehrig J."/>
            <person name="Ruller R."/>
            <person name="Salamov A."/>
            <person name="Salih N.S."/>
            <person name="Samson R.A."/>
            <person name="Sandor E."/>
            <person name="Sanguinetti M."/>
            <person name="Schuetze T."/>
            <person name="Sepcic K."/>
            <person name="Shelest E."/>
            <person name="Sherlock G."/>
            <person name="Sophianopoulou V."/>
            <person name="Squina F.M."/>
            <person name="Sun H."/>
            <person name="Susca A."/>
            <person name="Todd R.B."/>
            <person name="Tsang A."/>
            <person name="Unkles S.E."/>
            <person name="van de Wiele N."/>
            <person name="van Rossen-Uffink D."/>
            <person name="Oliveira J.V."/>
            <person name="Vesth T.C."/>
            <person name="Visser J."/>
            <person name="Yu J.-H."/>
            <person name="Zhou M."/>
            <person name="Andersen M.R."/>
            <person name="Archer D.B."/>
            <person name="Baker S.E."/>
            <person name="Benoit I."/>
            <person name="Brakhage A.A."/>
            <person name="Braus G.H."/>
            <person name="Fischer R."/>
            <person name="Frisvad J.C."/>
            <person name="Goldman G.H."/>
            <person name="Houbraken J."/>
            <person name="Oakley B."/>
            <person name="Pocsi I."/>
            <person name="Scazzocchio C."/>
            <person name="Seiboth B."/>
            <person name="vanKuyk P.A."/>
            <person name="Wortman J."/>
            <person name="Dyer P.S."/>
            <person name="Grigoriev I.V."/>
        </authorList>
    </citation>
    <scope>NUCLEOTIDE SEQUENCE [LARGE SCALE GENOMIC DNA]</scope>
    <source>
        <strain evidence="3">CBS 506.65</strain>
    </source>
</reference>
<evidence type="ECO:0000313" key="3">
    <source>
        <dbReference type="Proteomes" id="UP000184188"/>
    </source>
</evidence>
<dbReference type="Gene3D" id="3.40.50.720">
    <property type="entry name" value="NAD(P)-binding Rossmann-like Domain"/>
    <property type="match status" value="1"/>
</dbReference>
<dbReference type="EMBL" id="KV878345">
    <property type="protein sequence ID" value="OJJ45204.1"/>
    <property type="molecule type" value="Genomic_DNA"/>
</dbReference>
<evidence type="ECO:0000259" key="1">
    <source>
        <dbReference type="Pfam" id="PF07993"/>
    </source>
</evidence>
<evidence type="ECO:0000313" key="2">
    <source>
        <dbReference type="EMBL" id="OJJ45204.1"/>
    </source>
</evidence>
<sequence>MRVGYYPLTGSTGTLDVLARDARIQRVHCLNRREDSHRVQQGQSKKHHLDTPMHKIRFWKIGRAQKQFGLQPEAFETLQQTVTVVIDNACLVNFILSVASSRPHLEGVVNLVDFCAGASSSPHILCLLHQRRDDQGGDKELSLVLASNPAGKPLTFFDEPVADKEQLNALDTSQTLRAVEGVKKEWMEKWVDEWLL</sequence>
<dbReference type="Pfam" id="PF07993">
    <property type="entry name" value="NAD_binding_4"/>
    <property type="match status" value="1"/>
</dbReference>
<dbReference type="InterPro" id="IPR013120">
    <property type="entry name" value="FAR_NAD-bd"/>
</dbReference>
<dbReference type="OrthoDB" id="429813at2759"/>
<dbReference type="STRING" id="1073090.A0A1L9SDN9"/>
<gene>
    <name evidence="2" type="ORF">ASPZODRAFT_17422</name>
</gene>
<feature type="domain" description="Thioester reductase (TE)" evidence="1">
    <location>
        <begin position="8"/>
        <end position="120"/>
    </location>
</feature>
<protein>
    <recommendedName>
        <fullName evidence="1">Thioester reductase (TE) domain-containing protein</fullName>
    </recommendedName>
</protein>
<proteinExistence type="predicted"/>
<accession>A0A1L9SDN9</accession>
<dbReference type="RefSeq" id="XP_022579714.1">
    <property type="nucleotide sequence ID" value="XM_022727023.1"/>
</dbReference>
<name>A0A1L9SDN9_9EURO</name>
<keyword evidence="3" id="KW-1185">Reference proteome</keyword>
<dbReference type="AlphaFoldDB" id="A0A1L9SDN9"/>
<dbReference type="GeneID" id="34613487"/>
<dbReference type="Proteomes" id="UP000184188">
    <property type="component" value="Unassembled WGS sequence"/>
</dbReference>
<organism evidence="2 3">
    <name type="scientific">Penicilliopsis zonata CBS 506.65</name>
    <dbReference type="NCBI Taxonomy" id="1073090"/>
    <lineage>
        <taxon>Eukaryota</taxon>
        <taxon>Fungi</taxon>
        <taxon>Dikarya</taxon>
        <taxon>Ascomycota</taxon>
        <taxon>Pezizomycotina</taxon>
        <taxon>Eurotiomycetes</taxon>
        <taxon>Eurotiomycetidae</taxon>
        <taxon>Eurotiales</taxon>
        <taxon>Aspergillaceae</taxon>
        <taxon>Penicilliopsis</taxon>
    </lineage>
</organism>